<keyword evidence="3" id="KW-0804">Transcription</keyword>
<sequence length="112" mass="12668">MSDCGLDVVLGLIGGKWKMLILFHLCHGSRRFGELRRLLPGISEKMLIQDLRQMQESNLLVRKDYQQVPPKVEYSITPFGKALGKSMAPLCAWGAKNRKRVLGKEFPQKTAV</sequence>
<dbReference type="Pfam" id="PF01638">
    <property type="entry name" value="HxlR"/>
    <property type="match status" value="1"/>
</dbReference>
<protein>
    <submittedName>
        <fullName evidence="5">HxlR family transcriptional regulator</fullName>
    </submittedName>
</protein>
<gene>
    <name evidence="5" type="ORF">BDD14_5250</name>
</gene>
<dbReference type="InterPro" id="IPR002577">
    <property type="entry name" value="HTH_HxlR"/>
</dbReference>
<keyword evidence="2" id="KW-0238">DNA-binding</keyword>
<keyword evidence="1" id="KW-0805">Transcription regulation</keyword>
<dbReference type="SUPFAM" id="SSF46785">
    <property type="entry name" value="Winged helix' DNA-binding domain"/>
    <property type="match status" value="1"/>
</dbReference>
<dbReference type="PROSITE" id="PS51118">
    <property type="entry name" value="HTH_HXLR"/>
    <property type="match status" value="1"/>
</dbReference>
<evidence type="ECO:0000256" key="2">
    <source>
        <dbReference type="ARBA" id="ARBA00023125"/>
    </source>
</evidence>
<organism evidence="5 6">
    <name type="scientific">Edaphobacter modestus</name>
    <dbReference type="NCBI Taxonomy" id="388466"/>
    <lineage>
        <taxon>Bacteria</taxon>
        <taxon>Pseudomonadati</taxon>
        <taxon>Acidobacteriota</taxon>
        <taxon>Terriglobia</taxon>
        <taxon>Terriglobales</taxon>
        <taxon>Acidobacteriaceae</taxon>
        <taxon>Edaphobacter</taxon>
    </lineage>
</organism>
<dbReference type="EMBL" id="SHKW01000001">
    <property type="protein sequence ID" value="RZU43576.1"/>
    <property type="molecule type" value="Genomic_DNA"/>
</dbReference>
<dbReference type="PANTHER" id="PTHR33204">
    <property type="entry name" value="TRANSCRIPTIONAL REGULATOR, MARR FAMILY"/>
    <property type="match status" value="1"/>
</dbReference>
<evidence type="ECO:0000313" key="6">
    <source>
        <dbReference type="Proteomes" id="UP000292958"/>
    </source>
</evidence>
<keyword evidence="6" id="KW-1185">Reference proteome</keyword>
<evidence type="ECO:0000259" key="4">
    <source>
        <dbReference type="PROSITE" id="PS51118"/>
    </source>
</evidence>
<dbReference type="Proteomes" id="UP000292958">
    <property type="component" value="Unassembled WGS sequence"/>
</dbReference>
<dbReference type="PANTHER" id="PTHR33204:SF29">
    <property type="entry name" value="TRANSCRIPTIONAL REGULATOR"/>
    <property type="match status" value="1"/>
</dbReference>
<evidence type="ECO:0000256" key="1">
    <source>
        <dbReference type="ARBA" id="ARBA00023015"/>
    </source>
</evidence>
<dbReference type="OrthoDB" id="9791143at2"/>
<name>A0A4V2G5B0_9BACT</name>
<evidence type="ECO:0000256" key="3">
    <source>
        <dbReference type="ARBA" id="ARBA00023163"/>
    </source>
</evidence>
<dbReference type="AlphaFoldDB" id="A0A4V2G5B0"/>
<feature type="domain" description="HTH hxlR-type" evidence="4">
    <location>
        <begin position="4"/>
        <end position="102"/>
    </location>
</feature>
<dbReference type="RefSeq" id="WP_130422242.1">
    <property type="nucleotide sequence ID" value="NZ_SHKW01000001.1"/>
</dbReference>
<proteinExistence type="predicted"/>
<dbReference type="Gene3D" id="1.10.10.10">
    <property type="entry name" value="Winged helix-like DNA-binding domain superfamily/Winged helix DNA-binding domain"/>
    <property type="match status" value="1"/>
</dbReference>
<reference evidence="5 6" key="1">
    <citation type="submission" date="2019-02" db="EMBL/GenBank/DDBJ databases">
        <title>Genomic Encyclopedia of Archaeal and Bacterial Type Strains, Phase II (KMG-II): from individual species to whole genera.</title>
        <authorList>
            <person name="Goeker M."/>
        </authorList>
    </citation>
    <scope>NUCLEOTIDE SEQUENCE [LARGE SCALE GENOMIC DNA]</scope>
    <source>
        <strain evidence="5 6">DSM 18101</strain>
    </source>
</reference>
<dbReference type="InterPro" id="IPR036388">
    <property type="entry name" value="WH-like_DNA-bd_sf"/>
</dbReference>
<evidence type="ECO:0000313" key="5">
    <source>
        <dbReference type="EMBL" id="RZU43576.1"/>
    </source>
</evidence>
<accession>A0A4V2G5B0</accession>
<dbReference type="GO" id="GO:0003677">
    <property type="term" value="F:DNA binding"/>
    <property type="evidence" value="ECO:0007669"/>
    <property type="project" value="UniProtKB-KW"/>
</dbReference>
<comment type="caution">
    <text evidence="5">The sequence shown here is derived from an EMBL/GenBank/DDBJ whole genome shotgun (WGS) entry which is preliminary data.</text>
</comment>
<dbReference type="InterPro" id="IPR036390">
    <property type="entry name" value="WH_DNA-bd_sf"/>
</dbReference>